<evidence type="ECO:0000313" key="4">
    <source>
        <dbReference type="Proteomes" id="UP000315700"/>
    </source>
</evidence>
<dbReference type="InterPro" id="IPR051532">
    <property type="entry name" value="Ester_Hydrolysis_Enzymes"/>
</dbReference>
<feature type="transmembrane region" description="Helical" evidence="1">
    <location>
        <begin position="12"/>
        <end position="30"/>
    </location>
</feature>
<dbReference type="EMBL" id="CP036271">
    <property type="protein sequence ID" value="QDT52093.1"/>
    <property type="molecule type" value="Genomic_DNA"/>
</dbReference>
<keyword evidence="3" id="KW-0378">Hydrolase</keyword>
<dbReference type="InParanoid" id="A0A517S7K8"/>
<evidence type="ECO:0000259" key="2">
    <source>
        <dbReference type="Pfam" id="PF13472"/>
    </source>
</evidence>
<dbReference type="KEGG" id="ccos:Pan44_01020"/>
<gene>
    <name evidence="3" type="primary">tesA</name>
    <name evidence="3" type="ORF">Pan44_01020</name>
</gene>
<proteinExistence type="predicted"/>
<dbReference type="RefSeq" id="WP_197453722.1">
    <property type="nucleotide sequence ID" value="NZ_CP036271.1"/>
</dbReference>
<dbReference type="Proteomes" id="UP000315700">
    <property type="component" value="Chromosome"/>
</dbReference>
<protein>
    <submittedName>
        <fullName evidence="3">Esterase TesA</fullName>
        <ecNumber evidence="3">3.1.1.1</ecNumber>
    </submittedName>
</protein>
<dbReference type="PANTHER" id="PTHR30383">
    <property type="entry name" value="THIOESTERASE 1/PROTEASE 1/LYSOPHOSPHOLIPASE L1"/>
    <property type="match status" value="1"/>
</dbReference>
<name>A0A517S7K8_9PLAN</name>
<dbReference type="InterPro" id="IPR013830">
    <property type="entry name" value="SGNH_hydro"/>
</dbReference>
<keyword evidence="1" id="KW-0472">Membrane</keyword>
<dbReference type="InterPro" id="IPR036514">
    <property type="entry name" value="SGNH_hydro_sf"/>
</dbReference>
<evidence type="ECO:0000313" key="3">
    <source>
        <dbReference type="EMBL" id="QDT52093.1"/>
    </source>
</evidence>
<feature type="transmembrane region" description="Helical" evidence="1">
    <location>
        <begin position="42"/>
        <end position="58"/>
    </location>
</feature>
<reference evidence="3 4" key="1">
    <citation type="submission" date="2019-02" db="EMBL/GenBank/DDBJ databases">
        <title>Deep-cultivation of Planctomycetes and their phenomic and genomic characterization uncovers novel biology.</title>
        <authorList>
            <person name="Wiegand S."/>
            <person name="Jogler M."/>
            <person name="Boedeker C."/>
            <person name="Pinto D."/>
            <person name="Vollmers J."/>
            <person name="Rivas-Marin E."/>
            <person name="Kohn T."/>
            <person name="Peeters S.H."/>
            <person name="Heuer A."/>
            <person name="Rast P."/>
            <person name="Oberbeckmann S."/>
            <person name="Bunk B."/>
            <person name="Jeske O."/>
            <person name="Meyerdierks A."/>
            <person name="Storesund J.E."/>
            <person name="Kallscheuer N."/>
            <person name="Luecker S."/>
            <person name="Lage O.M."/>
            <person name="Pohl T."/>
            <person name="Merkel B.J."/>
            <person name="Hornburger P."/>
            <person name="Mueller R.-W."/>
            <person name="Bruemmer F."/>
            <person name="Labrenz M."/>
            <person name="Spormann A.M."/>
            <person name="Op den Camp H."/>
            <person name="Overmann J."/>
            <person name="Amann R."/>
            <person name="Jetten M.S.M."/>
            <person name="Mascher T."/>
            <person name="Medema M.H."/>
            <person name="Devos D.P."/>
            <person name="Kaster A.-K."/>
            <person name="Ovreas L."/>
            <person name="Rohde M."/>
            <person name="Galperin M.Y."/>
            <person name="Jogler C."/>
        </authorList>
    </citation>
    <scope>NUCLEOTIDE SEQUENCE [LARGE SCALE GENOMIC DNA]</scope>
    <source>
        <strain evidence="3 4">Pan44</strain>
    </source>
</reference>
<dbReference type="Gene3D" id="3.40.50.1110">
    <property type="entry name" value="SGNH hydrolase"/>
    <property type="match status" value="1"/>
</dbReference>
<dbReference type="GO" id="GO:0106435">
    <property type="term" value="F:carboxylesterase activity"/>
    <property type="evidence" value="ECO:0007669"/>
    <property type="project" value="UniProtKB-EC"/>
</dbReference>
<accession>A0A517S7K8</accession>
<keyword evidence="1" id="KW-0812">Transmembrane</keyword>
<feature type="domain" description="SGNH hydrolase-type esterase" evidence="2">
    <location>
        <begin position="129"/>
        <end position="278"/>
    </location>
</feature>
<dbReference type="GO" id="GO:0004622">
    <property type="term" value="F:phosphatidylcholine lysophospholipase activity"/>
    <property type="evidence" value="ECO:0007669"/>
    <property type="project" value="TreeGrafter"/>
</dbReference>
<sequence length="292" mass="31096">MLSFAMHFASGNSLVSGLVMLFVAYALIVLTSKRSRWRMRTLRLLVFLGAAFVVLSTTPLPRAVWAALGISLLPLLAALVMQSNGRPGPRSARAGALMFTAVAAGVLWSEYVAASTRLPAETATLPIIVLGDSLSAAETDPKLTAWPELIAAHGWRVTNNAGIGATAATALRQVASVDTSDAIVLILIGGNDLLGPTTPGKFEEALEELVSTASTKGTQVVLFELPLPPFRFEWGAIQRRIAKRHEGCRLVSRRIMAAVLGGDGNTVDGIHLSQKGHDEMARLVMETVLPPR</sequence>
<keyword evidence="4" id="KW-1185">Reference proteome</keyword>
<evidence type="ECO:0000256" key="1">
    <source>
        <dbReference type="SAM" id="Phobius"/>
    </source>
</evidence>
<dbReference type="SUPFAM" id="SSF52266">
    <property type="entry name" value="SGNH hydrolase"/>
    <property type="match status" value="1"/>
</dbReference>
<dbReference type="Pfam" id="PF13472">
    <property type="entry name" value="Lipase_GDSL_2"/>
    <property type="match status" value="1"/>
</dbReference>
<keyword evidence="1" id="KW-1133">Transmembrane helix</keyword>
<organism evidence="3 4">
    <name type="scientific">Caulifigura coniformis</name>
    <dbReference type="NCBI Taxonomy" id="2527983"/>
    <lineage>
        <taxon>Bacteria</taxon>
        <taxon>Pseudomonadati</taxon>
        <taxon>Planctomycetota</taxon>
        <taxon>Planctomycetia</taxon>
        <taxon>Planctomycetales</taxon>
        <taxon>Planctomycetaceae</taxon>
        <taxon>Caulifigura</taxon>
    </lineage>
</organism>
<dbReference type="AlphaFoldDB" id="A0A517S7K8"/>
<dbReference type="PANTHER" id="PTHR30383:SF5">
    <property type="entry name" value="SGNH HYDROLASE-TYPE ESTERASE DOMAIN-CONTAINING PROTEIN"/>
    <property type="match status" value="1"/>
</dbReference>
<dbReference type="EC" id="3.1.1.1" evidence="3"/>